<dbReference type="PANTHER" id="PTHR41287">
    <property type="match status" value="1"/>
</dbReference>
<dbReference type="Gene3D" id="3.40.50.300">
    <property type="entry name" value="P-loop containing nucleotide triphosphate hydrolases"/>
    <property type="match status" value="1"/>
</dbReference>
<comment type="caution">
    <text evidence="3">The sequence shown here is derived from an EMBL/GenBank/DDBJ whole genome shotgun (WGS) entry which is preliminary data.</text>
</comment>
<dbReference type="InterPro" id="IPR027417">
    <property type="entry name" value="P-loop_NTPase"/>
</dbReference>
<evidence type="ECO:0000259" key="2">
    <source>
        <dbReference type="Pfam" id="PF20441"/>
    </source>
</evidence>
<dbReference type="InterPro" id="IPR046462">
    <property type="entry name" value="TerL_nuclease"/>
</dbReference>
<accession>A0ABS8EXY8</accession>
<dbReference type="Pfam" id="PF03354">
    <property type="entry name" value="TerL_ATPase"/>
    <property type="match status" value="1"/>
</dbReference>
<gene>
    <name evidence="3" type="ORF">LKD42_12610</name>
</gene>
<feature type="domain" description="Terminase large subunit-like endonuclease" evidence="2">
    <location>
        <begin position="295"/>
        <end position="552"/>
    </location>
</feature>
<dbReference type="InterPro" id="IPR005021">
    <property type="entry name" value="Terminase_largesu-like"/>
</dbReference>
<reference evidence="3 4" key="1">
    <citation type="submission" date="2021-10" db="EMBL/GenBank/DDBJ databases">
        <title>Anaerobic single-cell dispensing facilitates the cultivation of human gut bacteria.</title>
        <authorList>
            <person name="Afrizal A."/>
        </authorList>
    </citation>
    <scope>NUCLEOTIDE SEQUENCE [LARGE SCALE GENOMIC DNA]</scope>
    <source>
        <strain evidence="3 4">CLA-AA-H246</strain>
    </source>
</reference>
<protein>
    <submittedName>
        <fullName evidence="3">Phage terminase family protein</fullName>
    </submittedName>
</protein>
<proteinExistence type="predicted"/>
<dbReference type="PANTHER" id="PTHR41287:SF1">
    <property type="entry name" value="PROTEIN YMFN"/>
    <property type="match status" value="1"/>
</dbReference>
<dbReference type="RefSeq" id="WP_248835922.1">
    <property type="nucleotide sequence ID" value="NZ_JAJEQE010000054.1"/>
</dbReference>
<dbReference type="EMBL" id="JAJEQE010000054">
    <property type="protein sequence ID" value="MCC2150070.1"/>
    <property type="molecule type" value="Genomic_DNA"/>
</dbReference>
<keyword evidence="4" id="KW-1185">Reference proteome</keyword>
<evidence type="ECO:0000313" key="4">
    <source>
        <dbReference type="Proteomes" id="UP001299235"/>
    </source>
</evidence>
<evidence type="ECO:0000259" key="1">
    <source>
        <dbReference type="Pfam" id="PF03354"/>
    </source>
</evidence>
<feature type="domain" description="Terminase large subunit-like ATPase" evidence="1">
    <location>
        <begin position="100"/>
        <end position="254"/>
    </location>
</feature>
<name>A0ABS8EXY8_9FIRM</name>
<evidence type="ECO:0000313" key="3">
    <source>
        <dbReference type="EMBL" id="MCC2150070.1"/>
    </source>
</evidence>
<dbReference type="Proteomes" id="UP001299235">
    <property type="component" value="Unassembled WGS sequence"/>
</dbReference>
<dbReference type="Pfam" id="PF20441">
    <property type="entry name" value="TerL_nuclease"/>
    <property type="match status" value="1"/>
</dbReference>
<organism evidence="3 4">
    <name type="scientific">Hominisplanchenecus faecis</name>
    <dbReference type="NCBI Taxonomy" id="2885351"/>
    <lineage>
        <taxon>Bacteria</taxon>
        <taxon>Bacillati</taxon>
        <taxon>Bacillota</taxon>
        <taxon>Clostridia</taxon>
        <taxon>Lachnospirales</taxon>
        <taxon>Lachnospiraceae</taxon>
        <taxon>Hominisplanchenecus</taxon>
    </lineage>
</organism>
<dbReference type="InterPro" id="IPR046461">
    <property type="entry name" value="TerL_ATPase"/>
</dbReference>
<sequence>MAKIQESKAYKYCEWVLQKDNQKAPSYVKKQCESWKRIADGEDSEAYVSEKTYEKIMKLLGLMVHPDLQKPLNESLEDYAMLFITATFCTKTMDPDIDTEVRFYETALLKIARKNFKTFNAAVIFILLMLTEPRFSRFFSVAPDLKLSKELQIAIKKIIKSSPILSDELEPVFKTLRNEIRCNLTESEYTPLAYSEDKMDGKLPSAFLADEAGAMDSYPVEAMRSGQITVTNPLGIILSTEYPNDNNVMIDETDKGKKVLDGLRENRRMFSLIYEPDDYLLQGDEWQKNDLCIYQSNPVACTNNRIFRKIVEKRTDAVDYENKRENYLCKHNNIKYKGLGVEGYIEITKVRKCKKKKDDEWWKGRRVWLGLDLSLSEDNVCVDMKTYEGDDKDNAVLYTKTMGFIPAGKIAQKSKREGVDYNTLIRNGCCIACGDEVIDYTKVEEYVLTLEEKLGVEIVQIGYDRWNAISSIQKFENAGYECVEIKQHSSVLHSPTKWLKECILSGRYWYEENLMLEINFQNARCTEDTNKNKYVNKKKSVEKVDQVVGNINSTYLIEQELLYGGDGFVAQVG</sequence>